<feature type="region of interest" description="Disordered" evidence="1">
    <location>
        <begin position="32"/>
        <end position="51"/>
    </location>
</feature>
<protein>
    <submittedName>
        <fullName evidence="2">Uncharacterized protein</fullName>
    </submittedName>
</protein>
<dbReference type="AlphaFoldDB" id="A0A127QAZ5"/>
<evidence type="ECO:0000313" key="3">
    <source>
        <dbReference type="Proteomes" id="UP000074561"/>
    </source>
</evidence>
<organism evidence="2 3">
    <name type="scientific">Collimonas pratensis</name>
    <dbReference type="NCBI Taxonomy" id="279113"/>
    <lineage>
        <taxon>Bacteria</taxon>
        <taxon>Pseudomonadati</taxon>
        <taxon>Pseudomonadota</taxon>
        <taxon>Betaproteobacteria</taxon>
        <taxon>Burkholderiales</taxon>
        <taxon>Oxalobacteraceae</taxon>
        <taxon>Collimonas</taxon>
    </lineage>
</organism>
<reference evidence="2 3" key="1">
    <citation type="submission" date="2015-11" db="EMBL/GenBank/DDBJ databases">
        <title>Exploring the genomic traits of fungus-feeding bacterial genus Collimonas.</title>
        <authorList>
            <person name="Song C."/>
            <person name="Schmidt R."/>
            <person name="de Jager V."/>
            <person name="Krzyzanowska D."/>
            <person name="Jongedijk E."/>
            <person name="Cankar K."/>
            <person name="Beekwilder J."/>
            <person name="van Veen A."/>
            <person name="de Boer W."/>
            <person name="van Veen J.A."/>
            <person name="Garbeva P."/>
        </authorList>
    </citation>
    <scope>NUCLEOTIDE SEQUENCE [LARGE SCALE GENOMIC DNA]</scope>
    <source>
        <strain evidence="2 3">Ter91</strain>
    </source>
</reference>
<sequence>MKIISYFFPDLGYLSSSTLARRITVTPGATWRNGTERAHDEGNAEYADTEQ</sequence>
<dbReference type="KEGG" id="cpra:CPter91_4726"/>
<evidence type="ECO:0000256" key="1">
    <source>
        <dbReference type="SAM" id="MobiDB-lite"/>
    </source>
</evidence>
<dbReference type="Proteomes" id="UP000074561">
    <property type="component" value="Chromosome"/>
</dbReference>
<dbReference type="EMBL" id="CP013234">
    <property type="protein sequence ID" value="AMP07025.1"/>
    <property type="molecule type" value="Genomic_DNA"/>
</dbReference>
<name>A0A127QAZ5_9BURK</name>
<proteinExistence type="predicted"/>
<evidence type="ECO:0000313" key="2">
    <source>
        <dbReference type="EMBL" id="AMP07025.1"/>
    </source>
</evidence>
<gene>
    <name evidence="2" type="ORF">CPter91_4726</name>
</gene>
<accession>A0A127QAZ5</accession>